<evidence type="ECO:0000256" key="3">
    <source>
        <dbReference type="SAM" id="Coils"/>
    </source>
</evidence>
<evidence type="ECO:0000256" key="5">
    <source>
        <dbReference type="SAM" id="SignalP"/>
    </source>
</evidence>
<dbReference type="PANTHER" id="PTHR32347">
    <property type="entry name" value="EFFLUX SYSTEM COMPONENT YKNX-RELATED"/>
    <property type="match status" value="1"/>
</dbReference>
<organism evidence="6 7">
    <name type="scientific">Enterocloster citroniae</name>
    <dbReference type="NCBI Taxonomy" id="358743"/>
    <lineage>
        <taxon>Bacteria</taxon>
        <taxon>Bacillati</taxon>
        <taxon>Bacillota</taxon>
        <taxon>Clostridia</taxon>
        <taxon>Lachnospirales</taxon>
        <taxon>Lachnospiraceae</taxon>
        <taxon>Enterocloster</taxon>
    </lineage>
</organism>
<evidence type="ECO:0000313" key="7">
    <source>
        <dbReference type="Proteomes" id="UP000708338"/>
    </source>
</evidence>
<feature type="coiled-coil region" evidence="3">
    <location>
        <begin position="83"/>
        <end position="110"/>
    </location>
</feature>
<dbReference type="GO" id="GO:0030313">
    <property type="term" value="C:cell envelope"/>
    <property type="evidence" value="ECO:0007669"/>
    <property type="project" value="UniProtKB-SubCell"/>
</dbReference>
<keyword evidence="5" id="KW-0732">Signal</keyword>
<comment type="subcellular location">
    <subcellularLocation>
        <location evidence="1">Cell envelope</location>
    </subcellularLocation>
</comment>
<name>A0AA41FBH5_9FIRM</name>
<dbReference type="PANTHER" id="PTHR32347:SF23">
    <property type="entry name" value="BLL5650 PROTEIN"/>
    <property type="match status" value="1"/>
</dbReference>
<evidence type="ECO:0000256" key="1">
    <source>
        <dbReference type="ARBA" id="ARBA00004196"/>
    </source>
</evidence>
<evidence type="ECO:0000256" key="2">
    <source>
        <dbReference type="ARBA" id="ARBA00023054"/>
    </source>
</evidence>
<dbReference type="AlphaFoldDB" id="A0AA41FBH5"/>
<keyword evidence="2 3" id="KW-0175">Coiled coil</keyword>
<dbReference type="Proteomes" id="UP000708338">
    <property type="component" value="Unassembled WGS sequence"/>
</dbReference>
<gene>
    <name evidence="6" type="ORF">GPL26_01695</name>
</gene>
<proteinExistence type="predicted"/>
<feature type="chain" id="PRO_5041249495" evidence="5">
    <location>
        <begin position="24"/>
        <end position="559"/>
    </location>
</feature>
<reference evidence="6" key="1">
    <citation type="journal article" date="2021" name="Gut Microbes">
        <title>A synthetic consortium of 100 gut commensals modulates the composition and function in a colon model of the microbiome of elderly subjects.</title>
        <authorList>
            <person name="Perez M."/>
            <person name="Ntemiri A."/>
            <person name="Tan H."/>
            <person name="Harris H.M.B."/>
            <person name="Roager H.M."/>
            <person name="Ribiere C."/>
            <person name="O'Toole P.W."/>
        </authorList>
    </citation>
    <scope>NUCLEOTIDE SEQUENCE</scope>
    <source>
        <strain evidence="6">MCC335</strain>
    </source>
</reference>
<dbReference type="InterPro" id="IPR050465">
    <property type="entry name" value="UPF0194_transport"/>
</dbReference>
<feature type="compositionally biased region" description="Basic and acidic residues" evidence="4">
    <location>
        <begin position="171"/>
        <end position="183"/>
    </location>
</feature>
<feature type="compositionally biased region" description="Basic and acidic residues" evidence="4">
    <location>
        <begin position="201"/>
        <end position="220"/>
    </location>
</feature>
<evidence type="ECO:0000313" key="6">
    <source>
        <dbReference type="EMBL" id="MBT9808355.1"/>
    </source>
</evidence>
<evidence type="ECO:0000256" key="4">
    <source>
        <dbReference type="SAM" id="MobiDB-lite"/>
    </source>
</evidence>
<protein>
    <submittedName>
        <fullName evidence="6">HlyD family efflux transporter periplasmic adaptor subunit</fullName>
    </submittedName>
</protein>
<sequence>MNMKKAAITFLALMAALTFLSRALDSVTVTRVQVGYGKQGVVPYLIEGDGTFTADKMAYISLPENLQVGDILKHSGQMVLKGEAILCLQMESLEEEREKLSVEFEKARLALEQERLSSVPVPRLTEEALAAQSVAAAQRALELGRQDLAEAEEKHASATADLEHDYIQKKNRTREEVREDNRRAMKSAGRAYESAQVARDSAVRKGEREVEDKQKKLDRLEEQEDASQQEIEKAALELERAEEDLEDIRDEQDLAVEEARAKMYAAEETYEDIDYGTENAKEELRKAYEDAVKAEDAKVEEARRKIQDLEEGLYQSMEKLENARVSDAGTVAGEAAQREISRLRQESMKLDMEQIKRKLEKIEELIADKGQISSSVEGVVADMDLKAGDRIESGRQIKLAVGNLNLTSQVDKEKAGLLKPGAKMTVKLLGQQAGVEAEITSVDQMPEDETAQVTAAMPQGQGSLGGSASFAVNMESGAYSCVIPIGALREDNTGFFCLAVQPKRTILGEEMTAVRIGLEVLEKSSTAAAVSGAVTPEMKLITESDKGVGEGDRVRVVES</sequence>
<accession>A0AA41FBH5</accession>
<feature type="region of interest" description="Disordered" evidence="4">
    <location>
        <begin position="171"/>
        <end position="230"/>
    </location>
</feature>
<comment type="caution">
    <text evidence="6">The sequence shown here is derived from an EMBL/GenBank/DDBJ whole genome shotgun (WGS) entry which is preliminary data.</text>
</comment>
<dbReference type="EMBL" id="WQPS01000003">
    <property type="protein sequence ID" value="MBT9808355.1"/>
    <property type="molecule type" value="Genomic_DNA"/>
</dbReference>
<feature type="signal peptide" evidence="5">
    <location>
        <begin position="1"/>
        <end position="23"/>
    </location>
</feature>